<dbReference type="SMART" id="SM00448">
    <property type="entry name" value="REC"/>
    <property type="match status" value="1"/>
</dbReference>
<dbReference type="SMART" id="SM00342">
    <property type="entry name" value="HTH_ARAC"/>
    <property type="match status" value="1"/>
</dbReference>
<feature type="modified residue" description="4-aspartylphosphate" evidence="8">
    <location>
        <position position="55"/>
    </location>
</feature>
<dbReference type="Pfam" id="PF00072">
    <property type="entry name" value="Response_reg"/>
    <property type="match status" value="1"/>
</dbReference>
<comment type="subcellular location">
    <subcellularLocation>
        <location evidence="1">Cytoplasm</location>
    </subcellularLocation>
</comment>
<evidence type="ECO:0000256" key="4">
    <source>
        <dbReference type="ARBA" id="ARBA00023012"/>
    </source>
</evidence>
<evidence type="ECO:0000256" key="5">
    <source>
        <dbReference type="ARBA" id="ARBA00023015"/>
    </source>
</evidence>
<keyword evidence="7" id="KW-0804">Transcription</keyword>
<dbReference type="GO" id="GO:0005737">
    <property type="term" value="C:cytoplasm"/>
    <property type="evidence" value="ECO:0007669"/>
    <property type="project" value="UniProtKB-SubCell"/>
</dbReference>
<feature type="domain" description="HTH araC/xylS-type" evidence="9">
    <location>
        <begin position="399"/>
        <end position="501"/>
    </location>
</feature>
<evidence type="ECO:0000256" key="8">
    <source>
        <dbReference type="PROSITE-ProRule" id="PRU00169"/>
    </source>
</evidence>
<evidence type="ECO:0000256" key="1">
    <source>
        <dbReference type="ARBA" id="ARBA00004496"/>
    </source>
</evidence>
<evidence type="ECO:0000256" key="3">
    <source>
        <dbReference type="ARBA" id="ARBA00022553"/>
    </source>
</evidence>
<dbReference type="PROSITE" id="PS01124">
    <property type="entry name" value="HTH_ARAC_FAMILY_2"/>
    <property type="match status" value="1"/>
</dbReference>
<dbReference type="GO" id="GO:0043565">
    <property type="term" value="F:sequence-specific DNA binding"/>
    <property type="evidence" value="ECO:0007669"/>
    <property type="project" value="InterPro"/>
</dbReference>
<keyword evidence="2" id="KW-0963">Cytoplasm</keyword>
<keyword evidence="4" id="KW-0902">Two-component regulatory system</keyword>
<keyword evidence="3 8" id="KW-0597">Phosphoprotein</keyword>
<dbReference type="CDD" id="cd17536">
    <property type="entry name" value="REC_YesN-like"/>
    <property type="match status" value="1"/>
</dbReference>
<feature type="domain" description="Response regulatory" evidence="10">
    <location>
        <begin position="3"/>
        <end position="120"/>
    </location>
</feature>
<accession>A0A161P8F2</accession>
<dbReference type="Pfam" id="PF12833">
    <property type="entry name" value="HTH_18"/>
    <property type="match status" value="1"/>
</dbReference>
<sequence length="503" mass="58218">MFNVLLVDDERTILEGISMIVNWEKCGVRLTGTASNGIEALELIQQKNPDIVISDIAMPGMDGISLLEKSKSKAPNIEWILLSGYNEFDYAQRAMRHGVMHYLLKPCNENLIMNAIVEVVKKLEKNKRESNYLKSIEDELTTFDKEAAARRCLLKQEVGGETDVQFLNIFDLKADQRLRLLSFIDVDKIDGKIRELSKVCSVFFGSSFLTMIEIEKQLFILIKDKDVNMTYLKQRIKNVLSYDIDFIVSETGDVEQLPHLYKATKSTLEQIIFYQQKKIVYDIHAKNEQSLMQRLAETKELILEYLEKNSYQKSYENVLEVMAEAKEKQINPNLIKPFFAELLAVHIKHINSLSSCLSDVFDFTQLDSCKEYEEVFSQLYTQLLKEPISQGYKYSSSVRSMLQLIEEHFQDEQLSLQWIAHEKMFMNADYLGKNFKKEVGHKFSAYVTTVRIEKAVEIIQNELDIKVFELAERTGFGHNPQYFSQIFKKVTGSTPKELIRSQS</sequence>
<protein>
    <recommendedName>
        <fullName evidence="13">AraC family transcriptional regulator</fullName>
    </recommendedName>
</protein>
<evidence type="ECO:0000256" key="6">
    <source>
        <dbReference type="ARBA" id="ARBA00023125"/>
    </source>
</evidence>
<gene>
    <name evidence="11" type="ORF">AZF04_10545</name>
</gene>
<dbReference type="RefSeq" id="WP_061949754.1">
    <property type="nucleotide sequence ID" value="NZ_LTAO01000036.1"/>
</dbReference>
<keyword evidence="5" id="KW-0805">Transcription regulation</keyword>
<dbReference type="Proteomes" id="UP000075806">
    <property type="component" value="Unassembled WGS sequence"/>
</dbReference>
<dbReference type="InterPro" id="IPR011006">
    <property type="entry name" value="CheY-like_superfamily"/>
</dbReference>
<dbReference type="OrthoDB" id="9794370at2"/>
<evidence type="ECO:0000256" key="2">
    <source>
        <dbReference type="ARBA" id="ARBA00022490"/>
    </source>
</evidence>
<dbReference type="GO" id="GO:0000160">
    <property type="term" value="P:phosphorelay signal transduction system"/>
    <property type="evidence" value="ECO:0007669"/>
    <property type="project" value="UniProtKB-KW"/>
</dbReference>
<dbReference type="PANTHER" id="PTHR42713:SF3">
    <property type="entry name" value="TRANSCRIPTIONAL REGULATORY PROTEIN HPTR"/>
    <property type="match status" value="1"/>
</dbReference>
<dbReference type="SUPFAM" id="SSF52172">
    <property type="entry name" value="CheY-like"/>
    <property type="match status" value="1"/>
</dbReference>
<evidence type="ECO:0008006" key="13">
    <source>
        <dbReference type="Google" id="ProtNLM"/>
    </source>
</evidence>
<reference evidence="11" key="1">
    <citation type="submission" date="2016-02" db="EMBL/GenBank/DDBJ databases">
        <title>Genome sequence of Bacillus trypoxylicola KCTC 13244(T).</title>
        <authorList>
            <person name="Jeong H."/>
            <person name="Park S.-H."/>
            <person name="Choi S.-K."/>
        </authorList>
    </citation>
    <scope>NUCLEOTIDE SEQUENCE [LARGE SCALE GENOMIC DNA]</scope>
    <source>
        <strain evidence="11">KCTC 13244</strain>
    </source>
</reference>
<evidence type="ECO:0000259" key="9">
    <source>
        <dbReference type="PROSITE" id="PS01124"/>
    </source>
</evidence>
<evidence type="ECO:0000313" key="12">
    <source>
        <dbReference type="Proteomes" id="UP000075806"/>
    </source>
</evidence>
<dbReference type="AlphaFoldDB" id="A0A161P8F2"/>
<dbReference type="InterPro" id="IPR009057">
    <property type="entry name" value="Homeodomain-like_sf"/>
</dbReference>
<evidence type="ECO:0000259" key="10">
    <source>
        <dbReference type="PROSITE" id="PS50110"/>
    </source>
</evidence>
<organism evidence="11 12">
    <name type="scientific">Alkalihalobacillus trypoxylicola</name>
    <dbReference type="NCBI Taxonomy" id="519424"/>
    <lineage>
        <taxon>Bacteria</taxon>
        <taxon>Bacillati</taxon>
        <taxon>Bacillota</taxon>
        <taxon>Bacilli</taxon>
        <taxon>Bacillales</taxon>
        <taxon>Bacillaceae</taxon>
        <taxon>Alkalihalobacillus</taxon>
    </lineage>
</organism>
<dbReference type="GO" id="GO:0003700">
    <property type="term" value="F:DNA-binding transcription factor activity"/>
    <property type="evidence" value="ECO:0007669"/>
    <property type="project" value="InterPro"/>
</dbReference>
<name>A0A161P8F2_9BACI</name>
<evidence type="ECO:0000256" key="7">
    <source>
        <dbReference type="ARBA" id="ARBA00023163"/>
    </source>
</evidence>
<dbReference type="EMBL" id="LTAO01000036">
    <property type="protein sequence ID" value="KYG27623.1"/>
    <property type="molecule type" value="Genomic_DNA"/>
</dbReference>
<dbReference type="InterPro" id="IPR018060">
    <property type="entry name" value="HTH_AraC"/>
</dbReference>
<comment type="caution">
    <text evidence="11">The sequence shown here is derived from an EMBL/GenBank/DDBJ whole genome shotgun (WGS) entry which is preliminary data.</text>
</comment>
<dbReference type="PANTHER" id="PTHR42713">
    <property type="entry name" value="HISTIDINE KINASE-RELATED"/>
    <property type="match status" value="1"/>
</dbReference>
<dbReference type="InterPro" id="IPR001789">
    <property type="entry name" value="Sig_transdc_resp-reg_receiver"/>
</dbReference>
<dbReference type="STRING" id="519424.AZF04_10545"/>
<dbReference type="PROSITE" id="PS50110">
    <property type="entry name" value="RESPONSE_REGULATORY"/>
    <property type="match status" value="1"/>
</dbReference>
<dbReference type="Gene3D" id="3.40.50.2300">
    <property type="match status" value="1"/>
</dbReference>
<proteinExistence type="predicted"/>
<keyword evidence="12" id="KW-1185">Reference proteome</keyword>
<evidence type="ECO:0000313" key="11">
    <source>
        <dbReference type="EMBL" id="KYG27623.1"/>
    </source>
</evidence>
<dbReference type="InterPro" id="IPR051552">
    <property type="entry name" value="HptR"/>
</dbReference>
<dbReference type="SUPFAM" id="SSF46689">
    <property type="entry name" value="Homeodomain-like"/>
    <property type="match status" value="1"/>
</dbReference>
<dbReference type="Gene3D" id="1.10.10.60">
    <property type="entry name" value="Homeodomain-like"/>
    <property type="match status" value="2"/>
</dbReference>
<keyword evidence="6" id="KW-0238">DNA-binding</keyword>